<keyword evidence="1" id="KW-0812">Transmembrane</keyword>
<reference evidence="4" key="1">
    <citation type="submission" date="2016-10" db="EMBL/GenBank/DDBJ databases">
        <authorList>
            <person name="Varghese N."/>
            <person name="Submissions S."/>
        </authorList>
    </citation>
    <scope>NUCLEOTIDE SEQUENCE [LARGE SCALE GENOMIC DNA]</scope>
    <source>
        <strain evidence="4">DSM 25811 / CCM 8410 / LMG 26954 / E90</strain>
    </source>
</reference>
<keyword evidence="1" id="KW-0472">Membrane</keyword>
<dbReference type="AlphaFoldDB" id="A0A1G6VWI9"/>
<feature type="transmembrane region" description="Helical" evidence="1">
    <location>
        <begin position="216"/>
        <end position="233"/>
    </location>
</feature>
<dbReference type="OrthoDB" id="1523022at2"/>
<evidence type="ECO:0000313" key="4">
    <source>
        <dbReference type="Proteomes" id="UP000198757"/>
    </source>
</evidence>
<dbReference type="Pfam" id="PF02517">
    <property type="entry name" value="Rce1-like"/>
    <property type="match status" value="1"/>
</dbReference>
<dbReference type="InterPro" id="IPR052710">
    <property type="entry name" value="CAAX_protease"/>
</dbReference>
<sequence length="304" mass="33058">MTTDLYKKDISYTAGFFMLIAFGVGGMFLAGAIGGVAWNLMTGKGLEELAQAVGNPAYLKEMQLLQTIQALLGFLLPTIVTASFLSHKPLKLVGFSQKTTNWQLFYAIVIILCGLGVSAGLGYLSYQLPLPASLRLRFDQWENVYASQAAGLVSFKSIPDLLMSIVVLALIPAVCEEAFFRGGLQNFMYRGNRNLWLSVIVVSLIFSVIHMSGYGFLSRLALGIILGLIYQLSGNIWLSILAHFINNALAVIVMYTQVQSGKPIAEAMADKSGSYLGLVAVPLVVLLFVRMNKKIQQTKAADGI</sequence>
<feature type="domain" description="CAAX prenyl protease 2/Lysostaphin resistance protein A-like" evidence="2">
    <location>
        <begin position="161"/>
        <end position="249"/>
    </location>
</feature>
<keyword evidence="4" id="KW-1185">Reference proteome</keyword>
<proteinExistence type="predicted"/>
<dbReference type="GO" id="GO:0080120">
    <property type="term" value="P:CAAX-box protein maturation"/>
    <property type="evidence" value="ECO:0007669"/>
    <property type="project" value="UniProtKB-ARBA"/>
</dbReference>
<feature type="transmembrane region" description="Helical" evidence="1">
    <location>
        <begin position="192"/>
        <end position="210"/>
    </location>
</feature>
<dbReference type="EMBL" id="FMZO01000010">
    <property type="protein sequence ID" value="SDD57175.1"/>
    <property type="molecule type" value="Genomic_DNA"/>
</dbReference>
<feature type="transmembrane region" description="Helical" evidence="1">
    <location>
        <begin position="272"/>
        <end position="289"/>
    </location>
</feature>
<dbReference type="InterPro" id="IPR003675">
    <property type="entry name" value="Rce1/LyrA-like_dom"/>
</dbReference>
<evidence type="ECO:0000256" key="1">
    <source>
        <dbReference type="SAM" id="Phobius"/>
    </source>
</evidence>
<accession>A0A1G6VWI9</accession>
<dbReference type="PANTHER" id="PTHR36435">
    <property type="entry name" value="SLR1288 PROTEIN"/>
    <property type="match status" value="1"/>
</dbReference>
<evidence type="ECO:0000313" key="3">
    <source>
        <dbReference type="EMBL" id="SDD57175.1"/>
    </source>
</evidence>
<feature type="transmembrane region" description="Helical" evidence="1">
    <location>
        <begin position="161"/>
        <end position="180"/>
    </location>
</feature>
<feature type="transmembrane region" description="Helical" evidence="1">
    <location>
        <begin position="64"/>
        <end position="85"/>
    </location>
</feature>
<organism evidence="3 4">
    <name type="scientific">Niabella drilacis (strain DSM 25811 / CCM 8410 / CCUG 62505 / LMG 26954 / E90)</name>
    <dbReference type="NCBI Taxonomy" id="1285928"/>
    <lineage>
        <taxon>Bacteria</taxon>
        <taxon>Pseudomonadati</taxon>
        <taxon>Bacteroidota</taxon>
        <taxon>Chitinophagia</taxon>
        <taxon>Chitinophagales</taxon>
        <taxon>Chitinophagaceae</taxon>
        <taxon>Niabella</taxon>
    </lineage>
</organism>
<dbReference type="RefSeq" id="WP_090391509.1">
    <property type="nucleotide sequence ID" value="NZ_FMZO01000010.1"/>
</dbReference>
<feature type="transmembrane region" description="Helical" evidence="1">
    <location>
        <begin position="12"/>
        <end position="38"/>
    </location>
</feature>
<dbReference type="Proteomes" id="UP000198757">
    <property type="component" value="Unassembled WGS sequence"/>
</dbReference>
<dbReference type="GO" id="GO:0004175">
    <property type="term" value="F:endopeptidase activity"/>
    <property type="evidence" value="ECO:0007669"/>
    <property type="project" value="UniProtKB-ARBA"/>
</dbReference>
<dbReference type="PANTHER" id="PTHR36435:SF1">
    <property type="entry name" value="CAAX AMINO TERMINAL PROTEASE FAMILY PROTEIN"/>
    <property type="match status" value="1"/>
</dbReference>
<protein>
    <recommendedName>
        <fullName evidence="2">CAAX prenyl protease 2/Lysostaphin resistance protein A-like domain-containing protein</fullName>
    </recommendedName>
</protein>
<keyword evidence="1" id="KW-1133">Transmembrane helix</keyword>
<evidence type="ECO:0000259" key="2">
    <source>
        <dbReference type="Pfam" id="PF02517"/>
    </source>
</evidence>
<dbReference type="STRING" id="1285928.SAMN04487894_110155"/>
<feature type="transmembrane region" description="Helical" evidence="1">
    <location>
        <begin position="240"/>
        <end position="260"/>
    </location>
</feature>
<name>A0A1G6VWI9_NIADE</name>
<gene>
    <name evidence="3" type="ORF">SAMN04487894_110155</name>
</gene>
<feature type="transmembrane region" description="Helical" evidence="1">
    <location>
        <begin position="105"/>
        <end position="126"/>
    </location>
</feature>